<dbReference type="InterPro" id="IPR011067">
    <property type="entry name" value="Plasmid_toxin/cell-grow_inhib"/>
</dbReference>
<dbReference type="EMBL" id="CAEZYZ010000183">
    <property type="protein sequence ID" value="CAB4756127.1"/>
    <property type="molecule type" value="Genomic_DNA"/>
</dbReference>
<dbReference type="Gene3D" id="2.30.30.110">
    <property type="match status" value="1"/>
</dbReference>
<reference evidence="1" key="1">
    <citation type="submission" date="2020-05" db="EMBL/GenBank/DDBJ databases">
        <authorList>
            <person name="Chiriac C."/>
            <person name="Salcher M."/>
            <person name="Ghai R."/>
            <person name="Kavagutti S V."/>
        </authorList>
    </citation>
    <scope>NUCLEOTIDE SEQUENCE</scope>
</reference>
<protein>
    <submittedName>
        <fullName evidence="1">Unannotated protein</fullName>
    </submittedName>
</protein>
<gene>
    <name evidence="1" type="ORF">UFOPK2810_01083</name>
</gene>
<name>A0A6J6UC21_9ZZZZ</name>
<dbReference type="GO" id="GO:0016075">
    <property type="term" value="P:rRNA catabolic process"/>
    <property type="evidence" value="ECO:0007669"/>
    <property type="project" value="TreeGrafter"/>
</dbReference>
<dbReference type="PANTHER" id="PTHR33988:SF2">
    <property type="entry name" value="ENDORIBONUCLEASE MAZF"/>
    <property type="match status" value="1"/>
</dbReference>
<dbReference type="GO" id="GO:0004521">
    <property type="term" value="F:RNA endonuclease activity"/>
    <property type="evidence" value="ECO:0007669"/>
    <property type="project" value="TreeGrafter"/>
</dbReference>
<dbReference type="Pfam" id="PF02452">
    <property type="entry name" value="PemK_toxin"/>
    <property type="match status" value="1"/>
</dbReference>
<dbReference type="GO" id="GO:0003677">
    <property type="term" value="F:DNA binding"/>
    <property type="evidence" value="ECO:0007669"/>
    <property type="project" value="InterPro"/>
</dbReference>
<sequence>MASMTTLAASSIHWTERFRMRPIHLANLDKSRPVLILTREGVRGSMLRVTVAAITSRAKGLPTELAVGPRNGLALNSVVSLDNVMTIRAADLGRHIGFLLPYQEAPLAAALSHAFDLHQQ</sequence>
<dbReference type="SUPFAM" id="SSF50118">
    <property type="entry name" value="Cell growth inhibitor/plasmid maintenance toxic component"/>
    <property type="match status" value="1"/>
</dbReference>
<proteinExistence type="predicted"/>
<organism evidence="1">
    <name type="scientific">freshwater metagenome</name>
    <dbReference type="NCBI Taxonomy" id="449393"/>
    <lineage>
        <taxon>unclassified sequences</taxon>
        <taxon>metagenomes</taxon>
        <taxon>ecological metagenomes</taxon>
    </lineage>
</organism>
<dbReference type="AlphaFoldDB" id="A0A6J6UC21"/>
<dbReference type="GO" id="GO:0006402">
    <property type="term" value="P:mRNA catabolic process"/>
    <property type="evidence" value="ECO:0007669"/>
    <property type="project" value="TreeGrafter"/>
</dbReference>
<dbReference type="InterPro" id="IPR003477">
    <property type="entry name" value="PemK-like"/>
</dbReference>
<dbReference type="PANTHER" id="PTHR33988">
    <property type="entry name" value="ENDORIBONUCLEASE MAZF-RELATED"/>
    <property type="match status" value="1"/>
</dbReference>
<accession>A0A6J6UC21</accession>
<evidence type="ECO:0000313" key="1">
    <source>
        <dbReference type="EMBL" id="CAB4756127.1"/>
    </source>
</evidence>